<name>A0A1V3L5N4_9PAST</name>
<organism evidence="1 2">
    <name type="scientific">Rodentibacter ratti</name>
    <dbReference type="NCBI Taxonomy" id="1906745"/>
    <lineage>
        <taxon>Bacteria</taxon>
        <taxon>Pseudomonadati</taxon>
        <taxon>Pseudomonadota</taxon>
        <taxon>Gammaproteobacteria</taxon>
        <taxon>Pasteurellales</taxon>
        <taxon>Pasteurellaceae</taxon>
        <taxon>Rodentibacter</taxon>
    </lineage>
</organism>
<dbReference type="AlphaFoldDB" id="A0A1V3L5N4"/>
<protein>
    <recommendedName>
        <fullName evidence="3">DUF5405 domain-containing protein</fullName>
    </recommendedName>
</protein>
<dbReference type="EMBL" id="MLAI01000023">
    <property type="protein sequence ID" value="OOF85165.1"/>
    <property type="molecule type" value="Genomic_DNA"/>
</dbReference>
<dbReference type="OrthoDB" id="5687401at2"/>
<comment type="caution">
    <text evidence="1">The sequence shown here is derived from an EMBL/GenBank/DDBJ whole genome shotgun (WGS) entry which is preliminary data.</text>
</comment>
<gene>
    <name evidence="1" type="ORF">BKG88_08655</name>
</gene>
<accession>A0A1V3L5N4</accession>
<evidence type="ECO:0000313" key="2">
    <source>
        <dbReference type="Proteomes" id="UP000189353"/>
    </source>
</evidence>
<proteinExistence type="predicted"/>
<evidence type="ECO:0008006" key="3">
    <source>
        <dbReference type="Google" id="ProtNLM"/>
    </source>
</evidence>
<reference evidence="1 2" key="1">
    <citation type="submission" date="2016-10" db="EMBL/GenBank/DDBJ databases">
        <title>Rodentibacter gen. nov. and new species.</title>
        <authorList>
            <person name="Christensen H."/>
        </authorList>
    </citation>
    <scope>NUCLEOTIDE SEQUENCE [LARGE SCALE GENOMIC DNA]</scope>
    <source>
        <strain evidence="1 2">Ppn158</strain>
    </source>
</reference>
<sequence length="93" mass="10681">MTEHIIELSNRYALKLDESQNYILYKIKPKENGGYERIGGKVCKTLEAVFETLAHCELMDEDVVSLSDCAKTLKSIYAEIKRITEIQQTYAYA</sequence>
<dbReference type="RefSeq" id="WP_077553343.1">
    <property type="nucleotide sequence ID" value="NZ_MLAI01000023.1"/>
</dbReference>
<evidence type="ECO:0000313" key="1">
    <source>
        <dbReference type="EMBL" id="OOF85165.1"/>
    </source>
</evidence>
<dbReference type="Proteomes" id="UP000189353">
    <property type="component" value="Unassembled WGS sequence"/>
</dbReference>